<keyword evidence="2 6" id="KW-0812">Transmembrane</keyword>
<dbReference type="PANTHER" id="PTHR42718">
    <property type="entry name" value="MAJOR FACILITATOR SUPERFAMILY MULTIDRUG TRANSPORTER MFSC"/>
    <property type="match status" value="1"/>
</dbReference>
<dbReference type="AlphaFoldDB" id="A0A6H0XWN8"/>
<feature type="transmembrane region" description="Helical" evidence="6">
    <location>
        <begin position="257"/>
        <end position="279"/>
    </location>
</feature>
<evidence type="ECO:0000313" key="9">
    <source>
        <dbReference type="Proteomes" id="UP000503462"/>
    </source>
</evidence>
<dbReference type="GO" id="GO:0022857">
    <property type="term" value="F:transmembrane transporter activity"/>
    <property type="evidence" value="ECO:0007669"/>
    <property type="project" value="InterPro"/>
</dbReference>
<dbReference type="Gene3D" id="1.20.1250.20">
    <property type="entry name" value="MFS general substrate transporter like domains"/>
    <property type="match status" value="1"/>
</dbReference>
<sequence length="283" mass="30064">MGVSKSGSEGSKEDTTKPDTMIEDAGLSPWREAAFVFLVCLAQCLSLAGLAQTIAPLDIIGSSFGVTDEARLSWYSAAFSLTFGAFILPAGRLGDMYGHKTLYIIGFSFYAISSIIAGVAVYSGDVLLSVARALQGISCALFVPNALALVGRRYGDSPKKNMVFAMFGAAAPVGWTFGAVFASIFAQLAWWPWAFFAMALTCAVVIVAALVVIPRDELHPSKISDFDFLGTFTGVAGLLLFNIAWNQAAVVGWSNPLTYALLIVGILLLVAFAIIEVSYSKNP</sequence>
<name>A0A6H0XWN8_9PEZI</name>
<comment type="subcellular location">
    <subcellularLocation>
        <location evidence="1">Membrane</location>
        <topology evidence="1">Multi-pass membrane protein</topology>
    </subcellularLocation>
</comment>
<feature type="transmembrane region" description="Helical" evidence="6">
    <location>
        <begin position="226"/>
        <end position="245"/>
    </location>
</feature>
<keyword evidence="4 6" id="KW-0472">Membrane</keyword>
<feature type="transmembrane region" description="Helical" evidence="6">
    <location>
        <begin position="162"/>
        <end position="184"/>
    </location>
</feature>
<proteinExistence type="predicted"/>
<dbReference type="EMBL" id="CP051141">
    <property type="protein sequence ID" value="QIW99162.1"/>
    <property type="molecule type" value="Genomic_DNA"/>
</dbReference>
<evidence type="ECO:0000256" key="6">
    <source>
        <dbReference type="SAM" id="Phobius"/>
    </source>
</evidence>
<dbReference type="PANTHER" id="PTHR42718:SF1">
    <property type="entry name" value="LOW AFFINITY AMMONIUM TRANSPORTER"/>
    <property type="match status" value="1"/>
</dbReference>
<dbReference type="GO" id="GO:0016020">
    <property type="term" value="C:membrane"/>
    <property type="evidence" value="ECO:0007669"/>
    <property type="project" value="UniProtKB-SubCell"/>
</dbReference>
<evidence type="ECO:0000256" key="4">
    <source>
        <dbReference type="ARBA" id="ARBA00023136"/>
    </source>
</evidence>
<keyword evidence="3 6" id="KW-1133">Transmembrane helix</keyword>
<reference evidence="8 9" key="1">
    <citation type="journal article" date="2016" name="Sci. Rep.">
        <title>Peltaster fructicola genome reveals evolution from an invasive phytopathogen to an ectophytic parasite.</title>
        <authorList>
            <person name="Xu C."/>
            <person name="Chen H."/>
            <person name="Gleason M.L."/>
            <person name="Xu J.R."/>
            <person name="Liu H."/>
            <person name="Zhang R."/>
            <person name="Sun G."/>
        </authorList>
    </citation>
    <scope>NUCLEOTIDE SEQUENCE [LARGE SCALE GENOMIC DNA]</scope>
    <source>
        <strain evidence="8 9">LNHT1506</strain>
    </source>
</reference>
<organism evidence="8 9">
    <name type="scientific">Peltaster fructicola</name>
    <dbReference type="NCBI Taxonomy" id="286661"/>
    <lineage>
        <taxon>Eukaryota</taxon>
        <taxon>Fungi</taxon>
        <taxon>Dikarya</taxon>
        <taxon>Ascomycota</taxon>
        <taxon>Pezizomycotina</taxon>
        <taxon>Dothideomycetes</taxon>
        <taxon>Dothideomycetes incertae sedis</taxon>
        <taxon>Peltaster</taxon>
    </lineage>
</organism>
<accession>A0A6H0XWN8</accession>
<feature type="region of interest" description="Disordered" evidence="5">
    <location>
        <begin position="1"/>
        <end position="21"/>
    </location>
</feature>
<keyword evidence="9" id="KW-1185">Reference proteome</keyword>
<gene>
    <name evidence="8" type="ORF">AMS68_004680</name>
</gene>
<feature type="transmembrane region" description="Helical" evidence="6">
    <location>
        <begin position="130"/>
        <end position="150"/>
    </location>
</feature>
<dbReference type="InterPro" id="IPR011701">
    <property type="entry name" value="MFS"/>
</dbReference>
<dbReference type="SUPFAM" id="SSF103473">
    <property type="entry name" value="MFS general substrate transporter"/>
    <property type="match status" value="1"/>
</dbReference>
<evidence type="ECO:0000313" key="8">
    <source>
        <dbReference type="EMBL" id="QIW99162.1"/>
    </source>
</evidence>
<evidence type="ECO:0000256" key="3">
    <source>
        <dbReference type="ARBA" id="ARBA00022989"/>
    </source>
</evidence>
<feature type="transmembrane region" description="Helical" evidence="6">
    <location>
        <begin position="190"/>
        <end position="214"/>
    </location>
</feature>
<dbReference type="PROSITE" id="PS50850">
    <property type="entry name" value="MFS"/>
    <property type="match status" value="1"/>
</dbReference>
<dbReference type="InterPro" id="IPR036259">
    <property type="entry name" value="MFS_trans_sf"/>
</dbReference>
<evidence type="ECO:0000256" key="2">
    <source>
        <dbReference type="ARBA" id="ARBA00022692"/>
    </source>
</evidence>
<evidence type="ECO:0000256" key="1">
    <source>
        <dbReference type="ARBA" id="ARBA00004141"/>
    </source>
</evidence>
<feature type="domain" description="Major facilitator superfamily (MFS) profile" evidence="7">
    <location>
        <begin position="35"/>
        <end position="283"/>
    </location>
</feature>
<dbReference type="Pfam" id="PF07690">
    <property type="entry name" value="MFS_1"/>
    <property type="match status" value="1"/>
</dbReference>
<dbReference type="OrthoDB" id="2428527at2759"/>
<feature type="transmembrane region" description="Helical" evidence="6">
    <location>
        <begin position="72"/>
        <end position="90"/>
    </location>
</feature>
<feature type="transmembrane region" description="Helical" evidence="6">
    <location>
        <begin position="102"/>
        <end position="124"/>
    </location>
</feature>
<evidence type="ECO:0000256" key="5">
    <source>
        <dbReference type="SAM" id="MobiDB-lite"/>
    </source>
</evidence>
<dbReference type="Proteomes" id="UP000503462">
    <property type="component" value="Chromosome 3"/>
</dbReference>
<evidence type="ECO:0000259" key="7">
    <source>
        <dbReference type="PROSITE" id="PS50850"/>
    </source>
</evidence>
<dbReference type="InterPro" id="IPR020846">
    <property type="entry name" value="MFS_dom"/>
</dbReference>
<protein>
    <recommendedName>
        <fullName evidence="7">Major facilitator superfamily (MFS) profile domain-containing protein</fullName>
    </recommendedName>
</protein>
<feature type="transmembrane region" description="Helical" evidence="6">
    <location>
        <begin position="33"/>
        <end position="52"/>
    </location>
</feature>